<dbReference type="PROSITE" id="PS51482">
    <property type="entry name" value="DEGV"/>
    <property type="match status" value="1"/>
</dbReference>
<dbReference type="PANTHER" id="PTHR33434:SF2">
    <property type="entry name" value="FATTY ACID-BINDING PROTEIN TM_1468"/>
    <property type="match status" value="1"/>
</dbReference>
<evidence type="ECO:0000256" key="1">
    <source>
        <dbReference type="ARBA" id="ARBA00023121"/>
    </source>
</evidence>
<proteinExistence type="predicted"/>
<dbReference type="Pfam" id="PF02645">
    <property type="entry name" value="DegV"/>
    <property type="match status" value="1"/>
</dbReference>
<dbReference type="Proteomes" id="UP001059576">
    <property type="component" value="Chromosome"/>
</dbReference>
<keyword evidence="1" id="KW-0446">Lipid-binding</keyword>
<gene>
    <name evidence="2" type="ORF">NPA09_03370</name>
</gene>
<name>A0ABY5J0X4_9BACT</name>
<dbReference type="SUPFAM" id="SSF82549">
    <property type="entry name" value="DAK1/DegV-like"/>
    <property type="match status" value="1"/>
</dbReference>
<dbReference type="InterPro" id="IPR003797">
    <property type="entry name" value="DegV"/>
</dbReference>
<dbReference type="PANTHER" id="PTHR33434">
    <property type="entry name" value="DEGV DOMAIN-CONTAINING PROTEIN DR_1986-RELATED"/>
    <property type="match status" value="1"/>
</dbReference>
<evidence type="ECO:0000313" key="3">
    <source>
        <dbReference type="Proteomes" id="UP001059576"/>
    </source>
</evidence>
<dbReference type="InterPro" id="IPR043168">
    <property type="entry name" value="DegV_C"/>
</dbReference>
<evidence type="ECO:0000313" key="2">
    <source>
        <dbReference type="EMBL" id="UUD36912.1"/>
    </source>
</evidence>
<dbReference type="NCBIfam" id="TIGR00762">
    <property type="entry name" value="DegV"/>
    <property type="match status" value="1"/>
</dbReference>
<reference evidence="2" key="1">
    <citation type="submission" date="2022-07" db="EMBL/GenBank/DDBJ databases">
        <title>Complete genome of Mycoplasma equigenitalium type strain T37.</title>
        <authorList>
            <person name="Spergser J."/>
        </authorList>
    </citation>
    <scope>NUCLEOTIDE SEQUENCE</scope>
    <source>
        <strain evidence="2">T37</strain>
    </source>
</reference>
<protein>
    <submittedName>
        <fullName evidence="2">DegV family EDD domain-containing protein</fullName>
    </submittedName>
</protein>
<organism evidence="2 3">
    <name type="scientific">Mycoplasmopsis equigenitalium</name>
    <dbReference type="NCBI Taxonomy" id="114883"/>
    <lineage>
        <taxon>Bacteria</taxon>
        <taxon>Bacillati</taxon>
        <taxon>Mycoplasmatota</taxon>
        <taxon>Mycoplasmoidales</taxon>
        <taxon>Metamycoplasmataceae</taxon>
        <taxon>Mycoplasmopsis</taxon>
    </lineage>
</organism>
<dbReference type="InterPro" id="IPR050270">
    <property type="entry name" value="DegV_domain_contain"/>
</dbReference>
<keyword evidence="3" id="KW-1185">Reference proteome</keyword>
<accession>A0ABY5J0X4</accession>
<dbReference type="RefSeq" id="WP_256541825.1">
    <property type="nucleotide sequence ID" value="NZ_CP101808.1"/>
</dbReference>
<dbReference type="Gene3D" id="3.40.50.10170">
    <property type="match status" value="1"/>
</dbReference>
<dbReference type="EMBL" id="CP101808">
    <property type="protein sequence ID" value="UUD36912.1"/>
    <property type="molecule type" value="Genomic_DNA"/>
</dbReference>
<sequence>MKIAIVIDSSANLNKREAEELGWNLLPLYINIDGKDYADGVDFNALDFFDIYNKESVVKTSASNLNEATKLLTKLSAEFDKVVVYPISMHLSSQYANLKVLSHDFNNVYVVPSENICEYITIDILEFLDKKITTNEQFEDEFSKLGKFKQDQVVLLIPKTTDFLLKGGRLKPAANTLAKIFRIVPIIEFRDGKLLKYGKGHKFVKTVSNLINDAIECSNKNQHLKLAFLEARCSDLKAFLDILKTEKAELKYLYHIPPVVAIHTGPESISIMNMNAQDKHLELLANLRKKSL</sequence>
<dbReference type="Gene3D" id="3.30.1180.10">
    <property type="match status" value="1"/>
</dbReference>